<feature type="region of interest" description="Disordered" evidence="1">
    <location>
        <begin position="96"/>
        <end position="134"/>
    </location>
</feature>
<name>A0AAW2HWE7_9NEOP</name>
<organism evidence="2">
    <name type="scientific">Menopon gallinae</name>
    <name type="common">poultry shaft louse</name>
    <dbReference type="NCBI Taxonomy" id="328185"/>
    <lineage>
        <taxon>Eukaryota</taxon>
        <taxon>Metazoa</taxon>
        <taxon>Ecdysozoa</taxon>
        <taxon>Arthropoda</taxon>
        <taxon>Hexapoda</taxon>
        <taxon>Insecta</taxon>
        <taxon>Pterygota</taxon>
        <taxon>Neoptera</taxon>
        <taxon>Paraneoptera</taxon>
        <taxon>Psocodea</taxon>
        <taxon>Troctomorpha</taxon>
        <taxon>Phthiraptera</taxon>
        <taxon>Amblycera</taxon>
        <taxon>Menoponidae</taxon>
        <taxon>Menopon</taxon>
    </lineage>
</organism>
<sequence length="669" mass="77294">MQELNFCKEYYEKCSTERTGCSSTMQHMKKSKNKYNRRYEDNRSVTEDESEENIPKQMNNNFNEKLRNKIFEITKEIKEANRKIILKEATFISNQKRNNEGEGGGKRELNKNVTTNRVTKSESNMENRNEDSLKESAQNLKKISNNMLSKKKSPAAPKRHVSVQKYKLRSKSLPQGVRRKFGFGSFVEIVDRPKHNNLLKIKSRTSVTSGSKTNLERGRPKTRTLSGPSSRQRDRSTSVKLALDKTESSKNMTCLGDGDTYTVVSNMEHRSNKSFSNFSTDFGSNQIKLCATYLPEDKDKLDSGKKSIVLSRRQPIPFTICRTSKTFNLGLNIQQVLSMIKSKRHSTMLQAILKDNIQTARSVIQKTEPINALYIATSSRIGRTTESETCPARDDDQCFSVISANSTEGSLKCKLLTCRQSVREEIIENIRTGDTPYPLVRQIKISELQRPEDVWVVEQPDSHHSLQRIRSRCTCYPSRDSVDYQKVLKQYSRMKQCEQKAVYSPENFVSRDFATGFVMAGSDLYSMPSHVHYREKIGGPRLDFKRLQEDLDNLTRRYEFIQEQIMERRMSDYEVDAELDALELEFNYREEDCKTILNFHNQLLTLKRKLQELRGRPRSSSNMGEVATKQPRSRKDPFRPTPSMTLTKVLRQIQCLQNKIKLIDSHSIT</sequence>
<dbReference type="AlphaFoldDB" id="A0AAW2HWE7"/>
<feature type="compositionally biased region" description="Basic and acidic residues" evidence="1">
    <location>
        <begin position="97"/>
        <end position="110"/>
    </location>
</feature>
<comment type="caution">
    <text evidence="2">The sequence shown here is derived from an EMBL/GenBank/DDBJ whole genome shotgun (WGS) entry which is preliminary data.</text>
</comment>
<evidence type="ECO:0000256" key="1">
    <source>
        <dbReference type="SAM" id="MobiDB-lite"/>
    </source>
</evidence>
<feature type="compositionally biased region" description="Basic and acidic residues" evidence="1">
    <location>
        <begin position="119"/>
        <end position="134"/>
    </location>
</feature>
<feature type="region of interest" description="Disordered" evidence="1">
    <location>
        <begin position="200"/>
        <end position="240"/>
    </location>
</feature>
<feature type="compositionally biased region" description="Polar residues" evidence="1">
    <location>
        <begin position="204"/>
        <end position="213"/>
    </location>
</feature>
<proteinExistence type="predicted"/>
<feature type="compositionally biased region" description="Basic residues" evidence="1">
    <location>
        <begin position="27"/>
        <end position="36"/>
    </location>
</feature>
<accession>A0AAW2HWE7</accession>
<gene>
    <name evidence="2" type="ORF">PYX00_006751</name>
</gene>
<feature type="compositionally biased region" description="Basic and acidic residues" evidence="1">
    <location>
        <begin position="37"/>
        <end position="46"/>
    </location>
</feature>
<feature type="region of interest" description="Disordered" evidence="1">
    <location>
        <begin position="614"/>
        <end position="643"/>
    </location>
</feature>
<protein>
    <submittedName>
        <fullName evidence="2">Uncharacterized protein</fullName>
    </submittedName>
</protein>
<dbReference type="EMBL" id="JARGDH010000003">
    <property type="protein sequence ID" value="KAL0274290.1"/>
    <property type="molecule type" value="Genomic_DNA"/>
</dbReference>
<feature type="region of interest" description="Disordered" evidence="1">
    <location>
        <begin position="22"/>
        <end position="53"/>
    </location>
</feature>
<evidence type="ECO:0000313" key="2">
    <source>
        <dbReference type="EMBL" id="KAL0274290.1"/>
    </source>
</evidence>
<reference evidence="2" key="1">
    <citation type="journal article" date="2024" name="Gigascience">
        <title>Chromosome-level genome of the poultry shaft louse Menopon gallinae provides insight into the host-switching and adaptive evolution of parasitic lice.</title>
        <authorList>
            <person name="Xu Y."/>
            <person name="Ma L."/>
            <person name="Liu S."/>
            <person name="Liang Y."/>
            <person name="Liu Q."/>
            <person name="He Z."/>
            <person name="Tian L."/>
            <person name="Duan Y."/>
            <person name="Cai W."/>
            <person name="Li H."/>
            <person name="Song F."/>
        </authorList>
    </citation>
    <scope>NUCLEOTIDE SEQUENCE</scope>
    <source>
        <strain evidence="2">Cailab_2023a</strain>
    </source>
</reference>
<feature type="compositionally biased region" description="Basic and acidic residues" evidence="1">
    <location>
        <begin position="231"/>
        <end position="240"/>
    </location>
</feature>